<dbReference type="CDD" id="cd06558">
    <property type="entry name" value="crotonase-like"/>
    <property type="match status" value="1"/>
</dbReference>
<proteinExistence type="inferred from homology"/>
<protein>
    <submittedName>
        <fullName evidence="4">Enoyl-CoA hydratase</fullName>
    </submittedName>
</protein>
<name>A0A2T4U917_9BACI</name>
<dbReference type="NCBIfam" id="NF005803">
    <property type="entry name" value="PRK07658.1"/>
    <property type="match status" value="1"/>
</dbReference>
<dbReference type="InterPro" id="IPR018376">
    <property type="entry name" value="Enoyl-CoA_hyd/isom_CS"/>
</dbReference>
<dbReference type="GO" id="GO:0016829">
    <property type="term" value="F:lyase activity"/>
    <property type="evidence" value="ECO:0007669"/>
    <property type="project" value="UniProtKB-KW"/>
</dbReference>
<dbReference type="SUPFAM" id="SSF52096">
    <property type="entry name" value="ClpP/crotonase"/>
    <property type="match status" value="1"/>
</dbReference>
<dbReference type="Gene3D" id="3.90.226.10">
    <property type="entry name" value="2-enoyl-CoA Hydratase, Chain A, domain 1"/>
    <property type="match status" value="1"/>
</dbReference>
<evidence type="ECO:0000313" key="5">
    <source>
        <dbReference type="Proteomes" id="UP000240509"/>
    </source>
</evidence>
<dbReference type="Proteomes" id="UP000240509">
    <property type="component" value="Unassembled WGS sequence"/>
</dbReference>
<sequence length="260" mass="28481">MSDWQFISTKVENRIGTITMNKPPANALSQSMIHEIGEAMESFLEDSGVRVVLLHGEGKFFAAGADIKEFTGIKHGNEFADLAREGQRIFRQIETSSKPVIAAIHGAALGGGLELAMACHIRIACEKTKLGLPELQLGLVPGFAGTQRLPKLVGKAKAMEMLLTAEPLSATEAERHGLINRSVSEGTHLEEAEKLAEAVRYKGKQTVQYIVELLQHAETDPIERGQEKEAVRFGDAFESSDAKEGINAFLEKRKPEFQDK</sequence>
<accession>A0A2T4U917</accession>
<reference evidence="4 5" key="1">
    <citation type="submission" date="2018-03" db="EMBL/GenBank/DDBJ databases">
        <title>Alkalicoccus saliphilus sp. nov., isolated from a mineral pool.</title>
        <authorList>
            <person name="Zhao B."/>
        </authorList>
    </citation>
    <scope>NUCLEOTIDE SEQUENCE [LARGE SCALE GENOMIC DNA]</scope>
    <source>
        <strain evidence="4 5">6AG</strain>
    </source>
</reference>
<dbReference type="EMBL" id="PZJJ01000004">
    <property type="protein sequence ID" value="PTL39902.1"/>
    <property type="molecule type" value="Genomic_DNA"/>
</dbReference>
<dbReference type="InterPro" id="IPR001753">
    <property type="entry name" value="Enoyl-CoA_hydra/iso"/>
</dbReference>
<evidence type="ECO:0000313" key="4">
    <source>
        <dbReference type="EMBL" id="PTL39902.1"/>
    </source>
</evidence>
<comment type="similarity">
    <text evidence="1 3">Belongs to the enoyl-CoA hydratase/isomerase family.</text>
</comment>
<comment type="caution">
    <text evidence="4">The sequence shown here is derived from an EMBL/GenBank/DDBJ whole genome shotgun (WGS) entry which is preliminary data.</text>
</comment>
<dbReference type="RefSeq" id="WP_107583824.1">
    <property type="nucleotide sequence ID" value="NZ_PZJJ01000004.1"/>
</dbReference>
<dbReference type="AlphaFoldDB" id="A0A2T4U917"/>
<dbReference type="InterPro" id="IPR029045">
    <property type="entry name" value="ClpP/crotonase-like_dom_sf"/>
</dbReference>
<gene>
    <name evidence="4" type="ORF">C6Y45_04460</name>
</gene>
<dbReference type="PANTHER" id="PTHR11941">
    <property type="entry name" value="ENOYL-COA HYDRATASE-RELATED"/>
    <property type="match status" value="1"/>
</dbReference>
<dbReference type="GO" id="GO:0006635">
    <property type="term" value="P:fatty acid beta-oxidation"/>
    <property type="evidence" value="ECO:0007669"/>
    <property type="project" value="TreeGrafter"/>
</dbReference>
<organism evidence="4 5">
    <name type="scientific">Alkalicoccus saliphilus</name>
    <dbReference type="NCBI Taxonomy" id="200989"/>
    <lineage>
        <taxon>Bacteria</taxon>
        <taxon>Bacillati</taxon>
        <taxon>Bacillota</taxon>
        <taxon>Bacilli</taxon>
        <taxon>Bacillales</taxon>
        <taxon>Bacillaceae</taxon>
        <taxon>Alkalicoccus</taxon>
    </lineage>
</organism>
<keyword evidence="2" id="KW-0456">Lyase</keyword>
<dbReference type="PROSITE" id="PS00166">
    <property type="entry name" value="ENOYL_COA_HYDRATASE"/>
    <property type="match status" value="1"/>
</dbReference>
<evidence type="ECO:0000256" key="2">
    <source>
        <dbReference type="ARBA" id="ARBA00023239"/>
    </source>
</evidence>
<evidence type="ECO:0000256" key="1">
    <source>
        <dbReference type="ARBA" id="ARBA00005254"/>
    </source>
</evidence>
<dbReference type="Pfam" id="PF00378">
    <property type="entry name" value="ECH_1"/>
    <property type="match status" value="1"/>
</dbReference>
<dbReference type="OrthoDB" id="9775794at2"/>
<dbReference type="PANTHER" id="PTHR11941:SF175">
    <property type="entry name" value="ENOYL-COA HYDRATASE-RELATED"/>
    <property type="match status" value="1"/>
</dbReference>
<evidence type="ECO:0000256" key="3">
    <source>
        <dbReference type="RuleBase" id="RU003707"/>
    </source>
</evidence>
<dbReference type="FunFam" id="3.90.226.10:FF:000009">
    <property type="entry name" value="Carnitinyl-CoA dehydratase"/>
    <property type="match status" value="1"/>
</dbReference>
<keyword evidence="5" id="KW-1185">Reference proteome</keyword>